<accession>A0ABW3DN20</accession>
<proteinExistence type="predicted"/>
<reference evidence="2" key="1">
    <citation type="journal article" date="2019" name="Int. J. Syst. Evol. Microbiol.">
        <title>The Global Catalogue of Microorganisms (GCM) 10K type strain sequencing project: providing services to taxonomists for standard genome sequencing and annotation.</title>
        <authorList>
            <consortium name="The Broad Institute Genomics Platform"/>
            <consortium name="The Broad Institute Genome Sequencing Center for Infectious Disease"/>
            <person name="Wu L."/>
            <person name="Ma J."/>
        </authorList>
    </citation>
    <scope>NUCLEOTIDE SEQUENCE [LARGE SCALE GENOMIC DNA]</scope>
    <source>
        <strain evidence="2">CCUG 62974</strain>
    </source>
</reference>
<sequence>MGIRFGANTWVWNIHANASTLATWNVNRALQQVRRSSTVV</sequence>
<evidence type="ECO:0000313" key="1">
    <source>
        <dbReference type="EMBL" id="MFD0885220.1"/>
    </source>
</evidence>
<comment type="caution">
    <text evidence="1">The sequence shown here is derived from an EMBL/GenBank/DDBJ whole genome shotgun (WGS) entry which is preliminary data.</text>
</comment>
<name>A0ABW3DN20_9ACTN</name>
<gene>
    <name evidence="1" type="ORF">ACFQ08_11760</name>
</gene>
<protein>
    <submittedName>
        <fullName evidence="1">Uncharacterized protein</fullName>
    </submittedName>
</protein>
<evidence type="ECO:0000313" key="2">
    <source>
        <dbReference type="Proteomes" id="UP001597024"/>
    </source>
</evidence>
<keyword evidence="2" id="KW-1185">Reference proteome</keyword>
<organism evidence="1 2">
    <name type="scientific">Streptosporangium algeriense</name>
    <dbReference type="NCBI Taxonomy" id="1682748"/>
    <lineage>
        <taxon>Bacteria</taxon>
        <taxon>Bacillati</taxon>
        <taxon>Actinomycetota</taxon>
        <taxon>Actinomycetes</taxon>
        <taxon>Streptosporangiales</taxon>
        <taxon>Streptosporangiaceae</taxon>
        <taxon>Streptosporangium</taxon>
    </lineage>
</organism>
<dbReference type="Proteomes" id="UP001597024">
    <property type="component" value="Unassembled WGS sequence"/>
</dbReference>
<dbReference type="EMBL" id="JBHTHX010000314">
    <property type="protein sequence ID" value="MFD0885220.1"/>
    <property type="molecule type" value="Genomic_DNA"/>
</dbReference>